<gene>
    <name evidence="2" type="ORF">SAMN04488244_102173</name>
</gene>
<organism evidence="2 3">
    <name type="scientific">Vibrio hangzhouensis</name>
    <dbReference type="NCBI Taxonomy" id="462991"/>
    <lineage>
        <taxon>Bacteria</taxon>
        <taxon>Pseudomonadati</taxon>
        <taxon>Pseudomonadota</taxon>
        <taxon>Gammaproteobacteria</taxon>
        <taxon>Vibrionales</taxon>
        <taxon>Vibrionaceae</taxon>
        <taxon>Vibrio</taxon>
    </lineage>
</organism>
<evidence type="ECO:0000256" key="1">
    <source>
        <dbReference type="SAM" id="SignalP"/>
    </source>
</evidence>
<proteinExistence type="predicted"/>
<evidence type="ECO:0000313" key="2">
    <source>
        <dbReference type="EMBL" id="SEF59398.1"/>
    </source>
</evidence>
<dbReference type="EMBL" id="FNVG01000002">
    <property type="protein sequence ID" value="SEF59398.1"/>
    <property type="molecule type" value="Genomic_DNA"/>
</dbReference>
<accession>A0A1H5TB59</accession>
<keyword evidence="1" id="KW-0732">Signal</keyword>
<dbReference type="OrthoDB" id="5829948at2"/>
<dbReference type="AlphaFoldDB" id="A0A1H5TB59"/>
<evidence type="ECO:0000313" key="3">
    <source>
        <dbReference type="Proteomes" id="UP000236721"/>
    </source>
</evidence>
<sequence length="103" mass="11610">MMRSRTLITILSIVLSPFIQASSPDAWEAFRQNVAIACTDKARETLSEIQLNVDPFGNEDHGIAVLIGKARETAESMVYVCLYDKRTQKANLYVESRLAEFEI</sequence>
<reference evidence="3" key="1">
    <citation type="submission" date="2016-10" db="EMBL/GenBank/DDBJ databases">
        <authorList>
            <person name="Varghese N."/>
            <person name="Submissions S."/>
        </authorList>
    </citation>
    <scope>NUCLEOTIDE SEQUENCE [LARGE SCALE GENOMIC DNA]</scope>
    <source>
        <strain evidence="3">CGMCC 1.7062</strain>
    </source>
</reference>
<feature type="chain" id="PRO_5009284869" evidence="1">
    <location>
        <begin position="22"/>
        <end position="103"/>
    </location>
</feature>
<protein>
    <submittedName>
        <fullName evidence="2">Uncharacterized protein</fullName>
    </submittedName>
</protein>
<dbReference type="Proteomes" id="UP000236721">
    <property type="component" value="Unassembled WGS sequence"/>
</dbReference>
<dbReference type="RefSeq" id="WP_103878778.1">
    <property type="nucleotide sequence ID" value="NZ_FNVG01000002.1"/>
</dbReference>
<feature type="signal peptide" evidence="1">
    <location>
        <begin position="1"/>
        <end position="21"/>
    </location>
</feature>
<name>A0A1H5TB59_9VIBR</name>
<keyword evidence="3" id="KW-1185">Reference proteome</keyword>